<dbReference type="Proteomes" id="UP000069705">
    <property type="component" value="Unassembled WGS sequence"/>
</dbReference>
<reference evidence="1 2" key="1">
    <citation type="journal article" date="2016" name="Genome Announc.">
        <title>Draft Genome Sequences of Five Rapidly Growing Mycobacterium Species, M. thermoresistibile, M. fortuitum subsp. acetamidolyticum, M. canariasense, M. brisbanense, and M. novocastrense.</title>
        <authorList>
            <person name="Katahira K."/>
            <person name="Ogura Y."/>
            <person name="Gotoh Y."/>
            <person name="Hayashi T."/>
        </authorList>
    </citation>
    <scope>NUCLEOTIDE SEQUENCE [LARGE SCALE GENOMIC DNA]</scope>
    <source>
        <strain evidence="1 2">JCM6368</strain>
    </source>
</reference>
<sequence length="453" mass="49274">MYDDQDAASALEIVEDFFKLKIDHPMFDISPDIPADQLTELARRIDEHAQTIEGSRAPMSEMLAGVYASDDVALLGGRSKPRGKPVSSIPDLKLQLAVCDRAVVPDLLLAWAFDVTLAEDWGEHIDSAAVRDGLVAALRQLRPIASAIRAGYLVSIPPADRHRLNPGYRSALSDLAIGTWDFARHDPVARHLLQSRLGYTDFQLQQSFTGAELLRSVEDGLYLGVPPDVGSHLLEEYGANDAVELAEACHFWTLCSTFRTQPMVRRQAVARHFRWAAQLAATKVSDHRIAATADEQPQAGAAPALELALPSLNNLTVEQLVGLRKQEAIWAELRSALTAAAVAASDLHFEDLDYLAFLQAVRECTQDIAGPAAQKLGRDLRRNKWKSIGIAWTGAGLVRLAVHGVGLLFPAANALGAPASNTAKSWLTQAQQGRQQAYETASTLMLDLSMNAP</sequence>
<protein>
    <recommendedName>
        <fullName evidence="3">DUF3376 domain-containing protein</fullName>
    </recommendedName>
</protein>
<reference evidence="2" key="2">
    <citation type="submission" date="2016-02" db="EMBL/GenBank/DDBJ databases">
        <title>Draft genome sequence of five rapidly growing Mycobacterium species.</title>
        <authorList>
            <person name="Katahira K."/>
            <person name="Gotou Y."/>
            <person name="Iida K."/>
            <person name="Ogura Y."/>
            <person name="Hayashi T."/>
        </authorList>
    </citation>
    <scope>NUCLEOTIDE SEQUENCE [LARGE SCALE GENOMIC DNA]</scope>
    <source>
        <strain evidence="2">JCM6368</strain>
    </source>
</reference>
<evidence type="ECO:0008006" key="3">
    <source>
        <dbReference type="Google" id="ProtNLM"/>
    </source>
</evidence>
<dbReference type="EMBL" id="BCSZ01000012">
    <property type="protein sequence ID" value="GAT01196.1"/>
    <property type="molecule type" value="Genomic_DNA"/>
</dbReference>
<gene>
    <name evidence="1" type="ORF">RMCFA_1310</name>
</gene>
<evidence type="ECO:0000313" key="2">
    <source>
        <dbReference type="Proteomes" id="UP000069705"/>
    </source>
</evidence>
<name>A0A124E3W3_MYCFO</name>
<dbReference type="AlphaFoldDB" id="A0A124E3W3"/>
<proteinExistence type="predicted"/>
<comment type="caution">
    <text evidence="1">The sequence shown here is derived from an EMBL/GenBank/DDBJ whole genome shotgun (WGS) entry which is preliminary data.</text>
</comment>
<accession>A0A124E3W3</accession>
<dbReference type="RefSeq" id="WP_061262804.1">
    <property type="nucleotide sequence ID" value="NZ_BCSZ01000012.1"/>
</dbReference>
<evidence type="ECO:0000313" key="1">
    <source>
        <dbReference type="EMBL" id="GAT01196.1"/>
    </source>
</evidence>
<organism evidence="1 2">
    <name type="scientific">Mycolicibacterium fortuitum subsp. acetamidolyticum</name>
    <dbReference type="NCBI Taxonomy" id="144550"/>
    <lineage>
        <taxon>Bacteria</taxon>
        <taxon>Bacillati</taxon>
        <taxon>Actinomycetota</taxon>
        <taxon>Actinomycetes</taxon>
        <taxon>Mycobacteriales</taxon>
        <taxon>Mycobacteriaceae</taxon>
        <taxon>Mycolicibacterium</taxon>
    </lineage>
</organism>